<evidence type="ECO:0000313" key="4">
    <source>
        <dbReference type="Proteomes" id="UP000324974"/>
    </source>
</evidence>
<proteinExistence type="predicted"/>
<evidence type="ECO:0000256" key="1">
    <source>
        <dbReference type="SAM" id="SignalP"/>
    </source>
</evidence>
<dbReference type="PANTHER" id="PTHR43283:SF7">
    <property type="entry name" value="BETA-LACTAMASE-RELATED DOMAIN-CONTAINING PROTEIN"/>
    <property type="match status" value="1"/>
</dbReference>
<dbReference type="GO" id="GO:0016787">
    <property type="term" value="F:hydrolase activity"/>
    <property type="evidence" value="ECO:0007669"/>
    <property type="project" value="UniProtKB-KW"/>
</dbReference>
<dbReference type="InterPro" id="IPR012338">
    <property type="entry name" value="Beta-lactam/transpept-like"/>
</dbReference>
<dbReference type="AlphaFoldDB" id="A0A5C1APA0"/>
<feature type="domain" description="Beta-lactamase-related" evidence="2">
    <location>
        <begin position="56"/>
        <end position="321"/>
    </location>
</feature>
<sequence length="375" mass="40619">MKTKVLVVVVALAASSAGPLVAADLPRATPESQGVSSAVVRAFVEAADKDINTLHSFMLIRHGHVVAEGWWKPEAADKPHVLHSLSKSFTSTAVGLVVEEGKLSVDDPVLKFFPDLAPANPSDNLKAMKVRDLLTMSCGHDAEPKRSDAEPWVKTFLAHPVPHKPGTHFLYNSFGTHMLSAIVTKVTGKTVLEYLTPRLFEPLGIKDPEWGASPQGNTFGGWGLKVRTEDIAKFGQLYIQKGKWDGKQLVPAKWVESATTKQVANDQAPSGVGKGDWRQGYGYQFWRCTHDAYRGDGANGQFCIVLPDQDAVIAITADTGNMQKELDVVWDKLLPAFQAKALPEDKEGQAKLKATFAGLVAKEKAPPKPKAPAGK</sequence>
<dbReference type="InterPro" id="IPR001466">
    <property type="entry name" value="Beta-lactam-related"/>
</dbReference>
<dbReference type="Pfam" id="PF00144">
    <property type="entry name" value="Beta-lactamase"/>
    <property type="match status" value="1"/>
</dbReference>
<accession>A0A5C1APA0</accession>
<dbReference type="PANTHER" id="PTHR43283">
    <property type="entry name" value="BETA-LACTAMASE-RELATED"/>
    <property type="match status" value="1"/>
</dbReference>
<dbReference type="InterPro" id="IPR050789">
    <property type="entry name" value="Diverse_Enzym_Activities"/>
</dbReference>
<name>A0A5C1APA0_9BACT</name>
<dbReference type="OrthoDB" id="9773047at2"/>
<evidence type="ECO:0000259" key="2">
    <source>
        <dbReference type="Pfam" id="PF00144"/>
    </source>
</evidence>
<feature type="signal peptide" evidence="1">
    <location>
        <begin position="1"/>
        <end position="22"/>
    </location>
</feature>
<keyword evidence="4" id="KW-1185">Reference proteome</keyword>
<evidence type="ECO:0000313" key="3">
    <source>
        <dbReference type="EMBL" id="QEL19044.1"/>
    </source>
</evidence>
<gene>
    <name evidence="3" type="ORF">PX52LOC_06098</name>
</gene>
<protein>
    <submittedName>
        <fullName evidence="3">6-aminohexanoate hydrolase</fullName>
    </submittedName>
</protein>
<keyword evidence="1" id="KW-0732">Signal</keyword>
<dbReference type="Proteomes" id="UP000324974">
    <property type="component" value="Chromosome"/>
</dbReference>
<reference evidence="4" key="1">
    <citation type="submission" date="2019-08" db="EMBL/GenBank/DDBJ databases">
        <title>Limnoglobus roseus gen. nov., sp. nov., a novel freshwater planctomycete with a giant genome from the family Gemmataceae.</title>
        <authorList>
            <person name="Kulichevskaya I.S."/>
            <person name="Naumoff D.G."/>
            <person name="Miroshnikov K."/>
            <person name="Ivanova A."/>
            <person name="Philippov D.A."/>
            <person name="Hakobyan A."/>
            <person name="Rijpstra I.C."/>
            <person name="Sinninghe Damste J.S."/>
            <person name="Liesack W."/>
            <person name="Dedysh S.N."/>
        </authorList>
    </citation>
    <scope>NUCLEOTIDE SEQUENCE [LARGE SCALE GENOMIC DNA]</scope>
    <source>
        <strain evidence="4">PX52</strain>
    </source>
</reference>
<dbReference type="RefSeq" id="WP_149113486.1">
    <property type="nucleotide sequence ID" value="NZ_CP042425.1"/>
</dbReference>
<dbReference type="EMBL" id="CP042425">
    <property type="protein sequence ID" value="QEL19044.1"/>
    <property type="molecule type" value="Genomic_DNA"/>
</dbReference>
<dbReference type="SUPFAM" id="SSF56601">
    <property type="entry name" value="beta-lactamase/transpeptidase-like"/>
    <property type="match status" value="1"/>
</dbReference>
<keyword evidence="3" id="KW-0378">Hydrolase</keyword>
<feature type="chain" id="PRO_5022929135" evidence="1">
    <location>
        <begin position="23"/>
        <end position="375"/>
    </location>
</feature>
<organism evidence="3 4">
    <name type="scientific">Limnoglobus roseus</name>
    <dbReference type="NCBI Taxonomy" id="2598579"/>
    <lineage>
        <taxon>Bacteria</taxon>
        <taxon>Pseudomonadati</taxon>
        <taxon>Planctomycetota</taxon>
        <taxon>Planctomycetia</taxon>
        <taxon>Gemmatales</taxon>
        <taxon>Gemmataceae</taxon>
        <taxon>Limnoglobus</taxon>
    </lineage>
</organism>
<dbReference type="Gene3D" id="3.40.710.10">
    <property type="entry name" value="DD-peptidase/beta-lactamase superfamily"/>
    <property type="match status" value="1"/>
</dbReference>
<dbReference type="KEGG" id="lrs:PX52LOC_06098"/>